<protein>
    <submittedName>
        <fullName evidence="2">Uncharacterized protein</fullName>
    </submittedName>
</protein>
<feature type="region of interest" description="Disordered" evidence="1">
    <location>
        <begin position="28"/>
        <end position="52"/>
    </location>
</feature>
<dbReference type="EMBL" id="CAKMRJ010002223">
    <property type="protein sequence ID" value="CAH1428814.1"/>
    <property type="molecule type" value="Genomic_DNA"/>
</dbReference>
<gene>
    <name evidence="2" type="ORF">LVIROSA_LOCUS15717</name>
</gene>
<evidence type="ECO:0000313" key="2">
    <source>
        <dbReference type="EMBL" id="CAH1428814.1"/>
    </source>
</evidence>
<sequence>MRKIHSVRKSSRKKLKYHDAEADVLGSFHFEDSPQKEEEVAGSRNTHGDSEFVESSSSSTAFCVSNHNNKGLFFSNSPVHVSKEASCEPSVEKGDCCTHENEEVAGPIHVSGKERVPESIFEDSFNAPQEAVESVVGTHANDVAFKKNRYNRWNG</sequence>
<organism evidence="2 3">
    <name type="scientific">Lactuca virosa</name>
    <dbReference type="NCBI Taxonomy" id="75947"/>
    <lineage>
        <taxon>Eukaryota</taxon>
        <taxon>Viridiplantae</taxon>
        <taxon>Streptophyta</taxon>
        <taxon>Embryophyta</taxon>
        <taxon>Tracheophyta</taxon>
        <taxon>Spermatophyta</taxon>
        <taxon>Magnoliopsida</taxon>
        <taxon>eudicotyledons</taxon>
        <taxon>Gunneridae</taxon>
        <taxon>Pentapetalae</taxon>
        <taxon>asterids</taxon>
        <taxon>campanulids</taxon>
        <taxon>Asterales</taxon>
        <taxon>Asteraceae</taxon>
        <taxon>Cichorioideae</taxon>
        <taxon>Cichorieae</taxon>
        <taxon>Lactucinae</taxon>
        <taxon>Lactuca</taxon>
    </lineage>
</organism>
<dbReference type="Proteomes" id="UP001157418">
    <property type="component" value="Unassembled WGS sequence"/>
</dbReference>
<keyword evidence="3" id="KW-1185">Reference proteome</keyword>
<dbReference type="AlphaFoldDB" id="A0AAU9MLP5"/>
<feature type="compositionally biased region" description="Basic and acidic residues" evidence="1">
    <location>
        <begin position="29"/>
        <end position="50"/>
    </location>
</feature>
<reference evidence="2 3" key="1">
    <citation type="submission" date="2022-01" db="EMBL/GenBank/DDBJ databases">
        <authorList>
            <person name="Xiong W."/>
            <person name="Schranz E."/>
        </authorList>
    </citation>
    <scope>NUCLEOTIDE SEQUENCE [LARGE SCALE GENOMIC DNA]</scope>
</reference>
<comment type="caution">
    <text evidence="2">The sequence shown here is derived from an EMBL/GenBank/DDBJ whole genome shotgun (WGS) entry which is preliminary data.</text>
</comment>
<proteinExistence type="predicted"/>
<evidence type="ECO:0000256" key="1">
    <source>
        <dbReference type="SAM" id="MobiDB-lite"/>
    </source>
</evidence>
<evidence type="ECO:0000313" key="3">
    <source>
        <dbReference type="Proteomes" id="UP001157418"/>
    </source>
</evidence>
<name>A0AAU9MLP5_9ASTR</name>
<accession>A0AAU9MLP5</accession>